<reference evidence="1 2" key="1">
    <citation type="submission" date="2016-11" db="EMBL/GenBank/DDBJ databases">
        <authorList>
            <person name="Jaros S."/>
            <person name="Januszkiewicz K."/>
            <person name="Wedrychowicz H."/>
        </authorList>
    </citation>
    <scope>NUCLEOTIDE SEQUENCE [LARGE SCALE GENOMIC DNA]</scope>
    <source>
        <strain evidence="1 2">DSM 45408</strain>
    </source>
</reference>
<name>A0A1M5HYI4_9ACTN</name>
<dbReference type="RefSeq" id="WP_139252903.1">
    <property type="nucleotide sequence ID" value="NZ_FQVX01000002.1"/>
</dbReference>
<dbReference type="Pfam" id="PF13714">
    <property type="entry name" value="PEP_mutase"/>
    <property type="match status" value="1"/>
</dbReference>
<keyword evidence="2" id="KW-1185">Reference proteome</keyword>
<organism evidence="1 2">
    <name type="scientific">Geodermatophilus nigrescens</name>
    <dbReference type="NCBI Taxonomy" id="1070870"/>
    <lineage>
        <taxon>Bacteria</taxon>
        <taxon>Bacillati</taxon>
        <taxon>Actinomycetota</taxon>
        <taxon>Actinomycetes</taxon>
        <taxon>Geodermatophilales</taxon>
        <taxon>Geodermatophilaceae</taxon>
        <taxon>Geodermatophilus</taxon>
    </lineage>
</organism>
<sequence>MTADPHGRAAFRALHAGPAPLLLPNAWDVASALALVADGHPAVGTTSLGVAAAAGLPDATRAARAATAGLAGRLAGLPVPVTVDLEDGYSDDPAEVAALAAALPAAGVNLEDSTGGRLADPGRHADRVAAVTAVAPGLFVNARVDTYWLGERADLATTLARARRYVAAGADGVFVPGRLTAAEIAVLAAELPVPLNVLAGPDHPLPRLAELGARRVSTGSLLVRAALDAAVAVARRLRDGEPAPPATPYAEVDARTAALGA</sequence>
<dbReference type="PANTHER" id="PTHR42905">
    <property type="entry name" value="PHOSPHOENOLPYRUVATE CARBOXYLASE"/>
    <property type="match status" value="1"/>
</dbReference>
<dbReference type="InterPro" id="IPR039556">
    <property type="entry name" value="ICL/PEPM"/>
</dbReference>
<dbReference type="InterPro" id="IPR015813">
    <property type="entry name" value="Pyrv/PenolPyrv_kinase-like_dom"/>
</dbReference>
<dbReference type="GO" id="GO:0016829">
    <property type="term" value="F:lyase activity"/>
    <property type="evidence" value="ECO:0007669"/>
    <property type="project" value="UniProtKB-KW"/>
</dbReference>
<evidence type="ECO:0000313" key="2">
    <source>
        <dbReference type="Proteomes" id="UP000184471"/>
    </source>
</evidence>
<dbReference type="PANTHER" id="PTHR42905:SF16">
    <property type="entry name" value="CARBOXYPHOSPHONOENOLPYRUVATE PHOSPHONOMUTASE-LIKE PROTEIN (AFU_ORTHOLOGUE AFUA_5G07230)"/>
    <property type="match status" value="1"/>
</dbReference>
<dbReference type="OrthoDB" id="9780430at2"/>
<accession>A0A1M5HYI4</accession>
<dbReference type="Proteomes" id="UP000184471">
    <property type="component" value="Unassembled WGS sequence"/>
</dbReference>
<evidence type="ECO:0000313" key="1">
    <source>
        <dbReference type="EMBL" id="SHG21038.1"/>
    </source>
</evidence>
<dbReference type="Gene3D" id="3.20.20.60">
    <property type="entry name" value="Phosphoenolpyruvate-binding domains"/>
    <property type="match status" value="1"/>
</dbReference>
<dbReference type="AlphaFoldDB" id="A0A1M5HYI4"/>
<dbReference type="STRING" id="1070870.SAMN05444351_1805"/>
<protein>
    <submittedName>
        <fullName evidence="1">2-Methylisocitrate lyase, PEP mutase family</fullName>
    </submittedName>
</protein>
<dbReference type="CDD" id="cd00377">
    <property type="entry name" value="ICL_PEPM"/>
    <property type="match status" value="1"/>
</dbReference>
<dbReference type="EMBL" id="FQVX01000002">
    <property type="protein sequence ID" value="SHG21038.1"/>
    <property type="molecule type" value="Genomic_DNA"/>
</dbReference>
<keyword evidence="1" id="KW-0456">Lyase</keyword>
<proteinExistence type="predicted"/>
<dbReference type="SUPFAM" id="SSF51621">
    <property type="entry name" value="Phosphoenolpyruvate/pyruvate domain"/>
    <property type="match status" value="1"/>
</dbReference>
<gene>
    <name evidence="1" type="ORF">SAMN05444351_1805</name>
</gene>
<dbReference type="InterPro" id="IPR040442">
    <property type="entry name" value="Pyrv_kinase-like_dom_sf"/>
</dbReference>